<keyword evidence="2" id="KW-1185">Reference proteome</keyword>
<name>A0AB36FYD7_ALTMA</name>
<gene>
    <name evidence="1" type="ORF">BFV95_0199</name>
</gene>
<dbReference type="Proteomes" id="UP000095392">
    <property type="component" value="Unassembled WGS sequence"/>
</dbReference>
<reference evidence="1 2" key="1">
    <citation type="submission" date="2016-09" db="EMBL/GenBank/DDBJ databases">
        <title>Draft Genome Sequence of four Alteromonas macleodii strains isolated from copper coupons and grown long-term at elevated copper levels.</title>
        <authorList>
            <person name="Cusick K."/>
            <person name="Dale J."/>
            <person name="Little B."/>
            <person name="Biffinger J."/>
        </authorList>
    </citation>
    <scope>NUCLEOTIDE SEQUENCE [LARGE SCALE GENOMIC DNA]</scope>
    <source>
        <strain evidence="1 2">KCP01</strain>
    </source>
</reference>
<organism evidence="1 2">
    <name type="scientific">Alteromonas macleodii</name>
    <name type="common">Pseudoalteromonas macleodii</name>
    <dbReference type="NCBI Taxonomy" id="28108"/>
    <lineage>
        <taxon>Bacteria</taxon>
        <taxon>Pseudomonadati</taxon>
        <taxon>Pseudomonadota</taxon>
        <taxon>Gammaproteobacteria</taxon>
        <taxon>Alteromonadales</taxon>
        <taxon>Alteromonadaceae</taxon>
        <taxon>Alteromonas/Salinimonas group</taxon>
        <taxon>Alteromonas</taxon>
    </lineage>
</organism>
<comment type="caution">
    <text evidence="1">The sequence shown here is derived from an EMBL/GenBank/DDBJ whole genome shotgun (WGS) entry which is preliminary data.</text>
</comment>
<dbReference type="AlphaFoldDB" id="A0AB36FYD7"/>
<protein>
    <submittedName>
        <fullName evidence="1">Uncharacterized protein</fullName>
    </submittedName>
</protein>
<proteinExistence type="predicted"/>
<accession>A0AB36FYD7</accession>
<evidence type="ECO:0000313" key="2">
    <source>
        <dbReference type="Proteomes" id="UP000095392"/>
    </source>
</evidence>
<dbReference type="EMBL" id="MIPY01000003">
    <property type="protein sequence ID" value="OES38259.1"/>
    <property type="molecule type" value="Genomic_DNA"/>
</dbReference>
<sequence length="43" mass="5005">MKGGSNTFQTEGFQGFTFYHYFHDNSYVKQPILLPPLILPNQQ</sequence>
<evidence type="ECO:0000313" key="1">
    <source>
        <dbReference type="EMBL" id="OES38259.1"/>
    </source>
</evidence>